<dbReference type="PANTHER" id="PTHR43643:SF6">
    <property type="entry name" value="HISTIDINOL-PHOSPHATE AMINOTRANSFERASE"/>
    <property type="match status" value="1"/>
</dbReference>
<dbReference type="InterPro" id="IPR004839">
    <property type="entry name" value="Aminotransferase_I/II_large"/>
</dbReference>
<keyword evidence="4" id="KW-0032">Aminotransferase</keyword>
<dbReference type="PANTHER" id="PTHR43643">
    <property type="entry name" value="HISTIDINOL-PHOSPHATE AMINOTRANSFERASE 2"/>
    <property type="match status" value="1"/>
</dbReference>
<keyword evidence="6" id="KW-0808">Transferase</keyword>
<evidence type="ECO:0000256" key="7">
    <source>
        <dbReference type="ARBA" id="ARBA00022898"/>
    </source>
</evidence>
<dbReference type="CDD" id="cd00609">
    <property type="entry name" value="AAT_like"/>
    <property type="match status" value="1"/>
</dbReference>
<keyword evidence="7" id="KW-0663">Pyridoxal phosphate</keyword>
<dbReference type="InterPro" id="IPR015422">
    <property type="entry name" value="PyrdxlP-dep_Trfase_small"/>
</dbReference>
<evidence type="ECO:0000256" key="1">
    <source>
        <dbReference type="ARBA" id="ARBA00005011"/>
    </source>
</evidence>
<feature type="domain" description="Aminotransferase class I/classII large" evidence="10">
    <location>
        <begin position="35"/>
        <end position="351"/>
    </location>
</feature>
<evidence type="ECO:0000256" key="8">
    <source>
        <dbReference type="ARBA" id="ARBA00023102"/>
    </source>
</evidence>
<evidence type="ECO:0000256" key="9">
    <source>
        <dbReference type="ARBA" id="ARBA00047481"/>
    </source>
</evidence>
<dbReference type="GO" id="GO:0030170">
    <property type="term" value="F:pyridoxal phosphate binding"/>
    <property type="evidence" value="ECO:0007669"/>
    <property type="project" value="InterPro"/>
</dbReference>
<evidence type="ECO:0000256" key="6">
    <source>
        <dbReference type="ARBA" id="ARBA00022679"/>
    </source>
</evidence>
<dbReference type="OrthoDB" id="9929at2157"/>
<dbReference type="Pfam" id="PF00155">
    <property type="entry name" value="Aminotran_1_2"/>
    <property type="match status" value="1"/>
</dbReference>
<evidence type="ECO:0000256" key="4">
    <source>
        <dbReference type="ARBA" id="ARBA00022576"/>
    </source>
</evidence>
<evidence type="ECO:0000313" key="12">
    <source>
        <dbReference type="Proteomes" id="UP000019027"/>
    </source>
</evidence>
<dbReference type="SUPFAM" id="SSF53383">
    <property type="entry name" value="PLP-dependent transferases"/>
    <property type="match status" value="1"/>
</dbReference>
<dbReference type="GO" id="GO:0004400">
    <property type="term" value="F:histidinol-phosphate transaminase activity"/>
    <property type="evidence" value="ECO:0007669"/>
    <property type="project" value="UniProtKB-EC"/>
</dbReference>
<dbReference type="Proteomes" id="UP000019027">
    <property type="component" value="Chromosome"/>
</dbReference>
<organism evidence="11 12">
    <name type="scientific">Thermococcus paralvinellae</name>
    <dbReference type="NCBI Taxonomy" id="582419"/>
    <lineage>
        <taxon>Archaea</taxon>
        <taxon>Methanobacteriati</taxon>
        <taxon>Methanobacteriota</taxon>
        <taxon>Thermococci</taxon>
        <taxon>Thermococcales</taxon>
        <taxon>Thermococcaceae</taxon>
        <taxon>Thermococcus</taxon>
    </lineage>
</organism>
<dbReference type="GeneID" id="24906428"/>
<evidence type="ECO:0000256" key="5">
    <source>
        <dbReference type="ARBA" id="ARBA00022605"/>
    </source>
</evidence>
<evidence type="ECO:0000256" key="3">
    <source>
        <dbReference type="ARBA" id="ARBA00012748"/>
    </source>
</evidence>
<dbReference type="HOGENOM" id="CLU_017584_3_2_2"/>
<name>W0I2R3_9EURY</name>
<dbReference type="RefSeq" id="WP_042680735.1">
    <property type="nucleotide sequence ID" value="NZ_CP006965.1"/>
</dbReference>
<dbReference type="STRING" id="582419.TES1_0928"/>
<evidence type="ECO:0000256" key="2">
    <source>
        <dbReference type="ARBA" id="ARBA00007970"/>
    </source>
</evidence>
<protein>
    <recommendedName>
        <fullName evidence="3">histidinol-phosphate transaminase</fullName>
        <ecNumber evidence="3">2.6.1.9</ecNumber>
    </recommendedName>
</protein>
<gene>
    <name evidence="11" type="ORF">TES1_0928</name>
</gene>
<keyword evidence="5" id="KW-0028">Amino-acid biosynthesis</keyword>
<reference evidence="11 12" key="1">
    <citation type="journal article" date="2014" name="Int. J. Syst. Evol. Microbiol.">
        <title>Thermococcus paralvinellae sp. nov. and Thermococcus cleftensis sp. nov. of hyperthermophilic heterotrophs from deep-sea hydrothermal vents.</title>
        <authorList>
            <person name="Hensley S.A."/>
            <person name="Jung J.H."/>
            <person name="Park C.S."/>
            <person name="Holden J.F."/>
        </authorList>
    </citation>
    <scope>NUCLEOTIDE SEQUENCE [LARGE SCALE GENOMIC DNA]</scope>
    <source>
        <strain evidence="11 12">ES1</strain>
    </source>
</reference>
<dbReference type="EMBL" id="CP006965">
    <property type="protein sequence ID" value="AHF80314.1"/>
    <property type="molecule type" value="Genomic_DNA"/>
</dbReference>
<evidence type="ECO:0000259" key="10">
    <source>
        <dbReference type="Pfam" id="PF00155"/>
    </source>
</evidence>
<evidence type="ECO:0000313" key="11">
    <source>
        <dbReference type="EMBL" id="AHF80314.1"/>
    </source>
</evidence>
<dbReference type="Gene3D" id="3.90.1150.10">
    <property type="entry name" value="Aspartate Aminotransferase, domain 1"/>
    <property type="match status" value="1"/>
</dbReference>
<accession>W0I2R3</accession>
<dbReference type="EC" id="2.6.1.9" evidence="3"/>
<keyword evidence="12" id="KW-1185">Reference proteome</keyword>
<dbReference type="Gene3D" id="3.40.640.10">
    <property type="entry name" value="Type I PLP-dependent aspartate aminotransferase-like (Major domain)"/>
    <property type="match status" value="1"/>
</dbReference>
<comment type="similarity">
    <text evidence="2">Belongs to the class-II pyridoxal-phosphate-dependent aminotransferase family. Histidinol-phosphate aminotransferase subfamily.</text>
</comment>
<keyword evidence="8" id="KW-0368">Histidine biosynthesis</keyword>
<comment type="catalytic activity">
    <reaction evidence="9">
        <text>L-histidinol phosphate + 2-oxoglutarate = 3-(imidazol-4-yl)-2-oxopropyl phosphate + L-glutamate</text>
        <dbReference type="Rhea" id="RHEA:23744"/>
        <dbReference type="ChEBI" id="CHEBI:16810"/>
        <dbReference type="ChEBI" id="CHEBI:29985"/>
        <dbReference type="ChEBI" id="CHEBI:57766"/>
        <dbReference type="ChEBI" id="CHEBI:57980"/>
        <dbReference type="EC" id="2.6.1.9"/>
    </reaction>
</comment>
<dbReference type="InterPro" id="IPR015421">
    <property type="entry name" value="PyrdxlP-dep_Trfase_major"/>
</dbReference>
<sequence>MGWKSKIRKSLLDLQVVGGYADKVMANESFLDCALGTNPFGTPEGVKKKLKKLDIDLSKYPDVHYNILKEELVNYWEGAVKEDDLFICNGSMGCFEKVNKFTIQDGTRILGVSPQYPRYVSDATALGAIYESIKLKEEEYFEIKVDEIINSLDRKYTLLYLDNPHNPTGQFLRLKEITEIVDEAEKKGILVLVDEAYEDFVEKKESAVNLNYNNLIVIRSFSKGLGLASMRIGYAVIKNPELCELYKKVDLPFPVSRISEILAVEALKDFKFVRNTRKMIAQIKQKIMSALKKEFFISKTHPTTPIFLLWGKEDTYQYFLRRGILTVSGSAFGLNNSYVRIRIPREADEFLRRLS</sequence>
<proteinExistence type="inferred from homology"/>
<dbReference type="KEGG" id="ths:TES1_0928"/>
<dbReference type="AlphaFoldDB" id="W0I2R3"/>
<dbReference type="InterPro" id="IPR015424">
    <property type="entry name" value="PyrdxlP-dep_Trfase"/>
</dbReference>
<dbReference type="GO" id="GO:0000105">
    <property type="term" value="P:L-histidine biosynthetic process"/>
    <property type="evidence" value="ECO:0007669"/>
    <property type="project" value="UniProtKB-KW"/>
</dbReference>
<comment type="pathway">
    <text evidence="1">Amino-acid biosynthesis; L-histidine biosynthesis; L-histidine from 5-phospho-alpha-D-ribose 1-diphosphate: step 7/9.</text>
</comment>
<dbReference type="InterPro" id="IPR050106">
    <property type="entry name" value="HistidinolP_aminotransfase"/>
</dbReference>